<sequence length="162" mass="17656">MTDSVFDPINFGDIDFDDIESGIESINDVPLDEWVGQHQEQLDVYFDTLTNAGVPEDLASESAKILINDNPNLPSLGRSEQDQATISSSWQFLQNEVDSVGFPEGQILPHCNGDADLCGELSAIYHQGGEFPTTGNEALDRVCGYLGETSGYGLFAEYLGEE</sequence>
<accession>K9X712</accession>
<evidence type="ECO:0000313" key="2">
    <source>
        <dbReference type="Proteomes" id="UP000010475"/>
    </source>
</evidence>
<reference evidence="1 2" key="1">
    <citation type="submission" date="2012-06" db="EMBL/GenBank/DDBJ databases">
        <title>Noncontiguous Finished plasmid 1 of genome of Cylindrospermum stagnale PCC 7417.</title>
        <authorList>
            <consortium name="US DOE Joint Genome Institute"/>
            <person name="Gugger M."/>
            <person name="Coursin T."/>
            <person name="Rippka R."/>
            <person name="Tandeau De Marsac N."/>
            <person name="Huntemann M."/>
            <person name="Wei C.-L."/>
            <person name="Han J."/>
            <person name="Detter J.C."/>
            <person name="Han C."/>
            <person name="Tapia R."/>
            <person name="Davenport K."/>
            <person name="Daligault H."/>
            <person name="Erkkila T."/>
            <person name="Gu W."/>
            <person name="Munk A.C.C."/>
            <person name="Teshima H."/>
            <person name="Xu Y."/>
            <person name="Chain P."/>
            <person name="Chen A."/>
            <person name="Krypides N."/>
            <person name="Mavromatis K."/>
            <person name="Markowitz V."/>
            <person name="Szeto E."/>
            <person name="Ivanova N."/>
            <person name="Mikhailova N."/>
            <person name="Ovchinnikova G."/>
            <person name="Pagani I."/>
            <person name="Pati A."/>
            <person name="Goodwin L."/>
            <person name="Peters L."/>
            <person name="Pitluck S."/>
            <person name="Woyke T."/>
            <person name="Kerfeld C."/>
        </authorList>
    </citation>
    <scope>NUCLEOTIDE SEQUENCE [LARGE SCALE GENOMIC DNA]</scope>
    <source>
        <strain evidence="1 2">PCC 7417</strain>
        <plasmid evidence="2">Plasmid pCYLST.01</plasmid>
    </source>
</reference>
<protein>
    <submittedName>
        <fullName evidence="1">Uncharacterized protein</fullName>
    </submittedName>
</protein>
<dbReference type="OrthoDB" id="488391at2"/>
<dbReference type="RefSeq" id="WP_015328325.1">
    <property type="nucleotide sequence ID" value="NC_020050.1"/>
</dbReference>
<geneLocation type="plasmid" evidence="1 2">
    <name>pCYLST.01</name>
</geneLocation>
<keyword evidence="2" id="KW-1185">Reference proteome</keyword>
<organism evidence="1 2">
    <name type="scientific">Cylindrospermum stagnale PCC 7417</name>
    <dbReference type="NCBI Taxonomy" id="56107"/>
    <lineage>
        <taxon>Bacteria</taxon>
        <taxon>Bacillati</taxon>
        <taxon>Cyanobacteriota</taxon>
        <taxon>Cyanophyceae</taxon>
        <taxon>Nostocales</taxon>
        <taxon>Nostocaceae</taxon>
        <taxon>Cylindrospermum</taxon>
    </lineage>
</organism>
<name>K9X712_9NOST</name>
<gene>
    <name evidence="1" type="ORF">Cylst_6497</name>
</gene>
<dbReference type="Proteomes" id="UP000010475">
    <property type="component" value="Plasmid pCYLST.01"/>
</dbReference>
<dbReference type="EMBL" id="CP003643">
    <property type="protein sequence ID" value="AFZ28278.1"/>
    <property type="molecule type" value="Genomic_DNA"/>
</dbReference>
<dbReference type="HOGENOM" id="CLU_1632655_0_0_3"/>
<dbReference type="KEGG" id="csg:Cylst_6497"/>
<proteinExistence type="predicted"/>
<keyword evidence="1" id="KW-0614">Plasmid</keyword>
<dbReference type="AlphaFoldDB" id="K9X712"/>
<evidence type="ECO:0000313" key="1">
    <source>
        <dbReference type="EMBL" id="AFZ28278.1"/>
    </source>
</evidence>